<dbReference type="EMBL" id="JALLAZ020001607">
    <property type="protein sequence ID" value="KAL3771295.1"/>
    <property type="molecule type" value="Genomic_DNA"/>
</dbReference>
<dbReference type="CDD" id="cd00314">
    <property type="entry name" value="plant_peroxidase_like"/>
    <property type="match status" value="1"/>
</dbReference>
<dbReference type="InterPro" id="IPR010255">
    <property type="entry name" value="Haem_peroxidase_sf"/>
</dbReference>
<evidence type="ECO:0000313" key="10">
    <source>
        <dbReference type="EMBL" id="KAL3771295.1"/>
    </source>
</evidence>
<sequence>MGASTIRIRWCDKYCWTVFASWLWLVNTAIVLFRKDIKSNFIPAMWIETSVARALHIIGFANAISMVLADNISVNVQGGDNVVSKNSHTDFFLLKGQSKNAQGEILLRDSAVEKKATQTNKLMRQGNTNKVLKRGNKNNRQGNTKKRGHAQKAKASKKQPPNVQPGTSSAAARSSCFSVDTYDSIDDDIAMIKNNIGSDRERSHFLGGIVRMAAHDFMDFDRNDRSNPMGPDGCYDQNHPSNDGLQTVWCNDCSLTKLHRDKYSHISRADFWIAAANAVIRQTSIGNSLDLKATFMWGREDSAVCRGSGLRLPQSSGCDEVEDVFLERMGLTWEDAVALLGAHTLGRGDRRFSGHEGAWSSSDKEAQVFDKKYYEALFTETWRPRNMGGDTQDWTTGNGDKRMMLNTDMCLVFDIEEYVERNIPCCTKTNSHHSNGQNECVDWEAASRRCPMYASLDRRRDATDAVRKMLGGSIMSKNNAPFYIAFGRAWRKATTLGQNNLSPLNKICEDV</sequence>
<proteinExistence type="inferred from homology"/>
<dbReference type="InterPro" id="IPR019793">
    <property type="entry name" value="Peroxidases_heam-ligand_BS"/>
</dbReference>
<dbReference type="SUPFAM" id="SSF48113">
    <property type="entry name" value="Heme-dependent peroxidases"/>
    <property type="match status" value="1"/>
</dbReference>
<dbReference type="Gene3D" id="1.10.520.10">
    <property type="match status" value="1"/>
</dbReference>
<dbReference type="InterPro" id="IPR044831">
    <property type="entry name" value="Ccp1-like"/>
</dbReference>
<dbReference type="Proteomes" id="UP001530315">
    <property type="component" value="Unassembled WGS sequence"/>
</dbReference>
<keyword evidence="8" id="KW-0472">Membrane</keyword>
<keyword evidence="8" id="KW-0812">Transmembrane</keyword>
<evidence type="ECO:0000256" key="4">
    <source>
        <dbReference type="ARBA" id="ARBA00023002"/>
    </source>
</evidence>
<dbReference type="Gene3D" id="1.10.420.10">
    <property type="entry name" value="Peroxidase, domain 2"/>
    <property type="match status" value="1"/>
</dbReference>
<evidence type="ECO:0000256" key="8">
    <source>
        <dbReference type="SAM" id="Phobius"/>
    </source>
</evidence>
<reference evidence="10 11" key="1">
    <citation type="submission" date="2024-10" db="EMBL/GenBank/DDBJ databases">
        <title>Updated reference genomes for cyclostephanoid diatoms.</title>
        <authorList>
            <person name="Roberts W.R."/>
            <person name="Alverson A.J."/>
        </authorList>
    </citation>
    <scope>NUCLEOTIDE SEQUENCE [LARGE SCALE GENOMIC DNA]</scope>
    <source>
        <strain evidence="10 11">AJA276-08</strain>
    </source>
</reference>
<evidence type="ECO:0000256" key="6">
    <source>
        <dbReference type="RuleBase" id="RU004241"/>
    </source>
</evidence>
<dbReference type="PANTHER" id="PTHR31356:SF36">
    <property type="entry name" value="L-ASCORBATE PEROXIDASE 3"/>
    <property type="match status" value="1"/>
</dbReference>
<dbReference type="GO" id="GO:0046872">
    <property type="term" value="F:metal ion binding"/>
    <property type="evidence" value="ECO:0007669"/>
    <property type="project" value="UniProtKB-KW"/>
</dbReference>
<keyword evidence="5" id="KW-0408">Iron</keyword>
<feature type="compositionally biased region" description="Basic residues" evidence="7">
    <location>
        <begin position="131"/>
        <end position="157"/>
    </location>
</feature>
<feature type="transmembrane region" description="Helical" evidence="8">
    <location>
        <begin position="14"/>
        <end position="33"/>
    </location>
</feature>
<evidence type="ECO:0000256" key="7">
    <source>
        <dbReference type="SAM" id="MobiDB-lite"/>
    </source>
</evidence>
<dbReference type="AlphaFoldDB" id="A0ABD3N5F6"/>
<dbReference type="PROSITE" id="PS00435">
    <property type="entry name" value="PEROXIDASE_1"/>
    <property type="match status" value="1"/>
</dbReference>
<evidence type="ECO:0000256" key="1">
    <source>
        <dbReference type="ARBA" id="ARBA00022559"/>
    </source>
</evidence>
<evidence type="ECO:0000256" key="3">
    <source>
        <dbReference type="ARBA" id="ARBA00022723"/>
    </source>
</evidence>
<keyword evidence="8" id="KW-1133">Transmembrane helix</keyword>
<feature type="region of interest" description="Disordered" evidence="7">
    <location>
        <begin position="125"/>
        <end position="172"/>
    </location>
</feature>
<organism evidence="10 11">
    <name type="scientific">Stephanodiscus triporus</name>
    <dbReference type="NCBI Taxonomy" id="2934178"/>
    <lineage>
        <taxon>Eukaryota</taxon>
        <taxon>Sar</taxon>
        <taxon>Stramenopiles</taxon>
        <taxon>Ochrophyta</taxon>
        <taxon>Bacillariophyta</taxon>
        <taxon>Coscinodiscophyceae</taxon>
        <taxon>Thalassiosirophycidae</taxon>
        <taxon>Stephanodiscales</taxon>
        <taxon>Stephanodiscaceae</taxon>
        <taxon>Stephanodiscus</taxon>
    </lineage>
</organism>
<evidence type="ECO:0000313" key="11">
    <source>
        <dbReference type="Proteomes" id="UP001530315"/>
    </source>
</evidence>
<name>A0ABD3N5F6_9STRA</name>
<evidence type="ECO:0000256" key="5">
    <source>
        <dbReference type="ARBA" id="ARBA00023004"/>
    </source>
</evidence>
<dbReference type="InterPro" id="IPR002016">
    <property type="entry name" value="Haem_peroxidase"/>
</dbReference>
<feature type="domain" description="Plant heme peroxidase family profile" evidence="9">
    <location>
        <begin position="266"/>
        <end position="511"/>
    </location>
</feature>
<keyword evidence="11" id="KW-1185">Reference proteome</keyword>
<gene>
    <name evidence="10" type="ORF">ACHAW5_004504</name>
</gene>
<keyword evidence="2" id="KW-0349">Heme</keyword>
<comment type="similarity">
    <text evidence="6">Belongs to the peroxidase family.</text>
</comment>
<dbReference type="FunFam" id="1.10.520.10:FF:000024">
    <property type="entry name" value="Predicted protein"/>
    <property type="match status" value="1"/>
</dbReference>
<keyword evidence="3" id="KW-0479">Metal-binding</keyword>
<evidence type="ECO:0000259" key="9">
    <source>
        <dbReference type="PROSITE" id="PS50873"/>
    </source>
</evidence>
<protein>
    <recommendedName>
        <fullName evidence="9">Plant heme peroxidase family profile domain-containing protein</fullName>
    </recommendedName>
</protein>
<accession>A0ABD3N5F6</accession>
<dbReference type="PROSITE" id="PS50873">
    <property type="entry name" value="PEROXIDASE_4"/>
    <property type="match status" value="1"/>
</dbReference>
<dbReference type="GO" id="GO:0004601">
    <property type="term" value="F:peroxidase activity"/>
    <property type="evidence" value="ECO:0007669"/>
    <property type="project" value="UniProtKB-KW"/>
</dbReference>
<dbReference type="Pfam" id="PF00141">
    <property type="entry name" value="peroxidase"/>
    <property type="match status" value="1"/>
</dbReference>
<evidence type="ECO:0000256" key="2">
    <source>
        <dbReference type="ARBA" id="ARBA00022617"/>
    </source>
</evidence>
<keyword evidence="4" id="KW-0560">Oxidoreductase</keyword>
<keyword evidence="1" id="KW-0575">Peroxidase</keyword>
<dbReference type="PANTHER" id="PTHR31356">
    <property type="entry name" value="THYLAKOID LUMENAL 29 KDA PROTEIN, CHLOROPLASTIC-RELATED"/>
    <property type="match status" value="1"/>
</dbReference>
<dbReference type="PRINTS" id="PR00458">
    <property type="entry name" value="PEROXIDASE"/>
</dbReference>
<comment type="caution">
    <text evidence="10">The sequence shown here is derived from an EMBL/GenBank/DDBJ whole genome shotgun (WGS) entry which is preliminary data.</text>
</comment>